<feature type="domain" description="Nitrile hydratase beta subunit-like N-terminal" evidence="1">
    <location>
        <begin position="5"/>
        <end position="88"/>
    </location>
</feature>
<dbReference type="EMBL" id="JAQIOY010000003">
    <property type="protein sequence ID" value="MDA7425357.1"/>
    <property type="molecule type" value="Genomic_DNA"/>
</dbReference>
<dbReference type="SUPFAM" id="SSF50090">
    <property type="entry name" value="Electron transport accessory proteins"/>
    <property type="match status" value="1"/>
</dbReference>
<organism evidence="2 3">
    <name type="scientific">Thalassococcus lentus</name>
    <dbReference type="NCBI Taxonomy" id="1210524"/>
    <lineage>
        <taxon>Bacteria</taxon>
        <taxon>Pseudomonadati</taxon>
        <taxon>Pseudomonadota</taxon>
        <taxon>Alphaproteobacteria</taxon>
        <taxon>Rhodobacterales</taxon>
        <taxon>Roseobacteraceae</taxon>
        <taxon>Thalassococcus</taxon>
    </lineage>
</organism>
<dbReference type="InterPro" id="IPR008990">
    <property type="entry name" value="Elect_transpt_acc-like_dom_sf"/>
</dbReference>
<dbReference type="InterPro" id="IPR042262">
    <property type="entry name" value="CN_hydtase_beta_C"/>
</dbReference>
<accession>A0ABT4XTW2</accession>
<dbReference type="NCBIfam" id="TIGR03889">
    <property type="entry name" value="nitrile_acc"/>
    <property type="match status" value="1"/>
</dbReference>
<comment type="caution">
    <text evidence="2">The sequence shown here is derived from an EMBL/GenBank/DDBJ whole genome shotgun (WGS) entry which is preliminary data.</text>
</comment>
<dbReference type="RefSeq" id="WP_271432697.1">
    <property type="nucleotide sequence ID" value="NZ_JAQIOY010000003.1"/>
</dbReference>
<dbReference type="Gene3D" id="1.10.472.20">
    <property type="entry name" value="Nitrile hydratase, beta subunit"/>
    <property type="match status" value="1"/>
</dbReference>
<dbReference type="InterPro" id="IPR023808">
    <property type="entry name" value="Nitrile_Hydratase_acc_put"/>
</dbReference>
<evidence type="ECO:0000313" key="2">
    <source>
        <dbReference type="EMBL" id="MDA7425357.1"/>
    </source>
</evidence>
<dbReference type="Pfam" id="PF21006">
    <property type="entry name" value="NHase_beta_N"/>
    <property type="match status" value="1"/>
</dbReference>
<dbReference type="Proteomes" id="UP001210720">
    <property type="component" value="Unassembled WGS sequence"/>
</dbReference>
<evidence type="ECO:0000313" key="3">
    <source>
        <dbReference type="Proteomes" id="UP001210720"/>
    </source>
</evidence>
<proteinExistence type="predicted"/>
<evidence type="ECO:0000259" key="1">
    <source>
        <dbReference type="Pfam" id="PF21006"/>
    </source>
</evidence>
<keyword evidence="3" id="KW-1185">Reference proteome</keyword>
<reference evidence="2 3" key="1">
    <citation type="submission" date="2023-01" db="EMBL/GenBank/DDBJ databases">
        <title>Thalassococcus onchidii sp. nov., isolated from a marine invertebrate from the South China Sea.</title>
        <authorList>
            <person name="Xu S."/>
            <person name="Liu Z."/>
            <person name="Xu Y."/>
        </authorList>
    </citation>
    <scope>NUCLEOTIDE SEQUENCE [LARGE SCALE GENOMIC DNA]</scope>
    <source>
        <strain evidence="2 3">KCTC 32084</strain>
    </source>
</reference>
<gene>
    <name evidence="2" type="ORF">PFY00_11510</name>
</gene>
<sequence>MTQAPQPVFEAPWHAQAFALAVHLNEKGAFAWPDWAEVFGAVLAEHGLTKELDGGDDYFLAWIDALERICTRKNFAEAEALAGLKAQWERAYLNTPHGDPVRIDAG</sequence>
<name>A0ABT4XTW2_9RHOB</name>
<dbReference type="InterPro" id="IPR049054">
    <property type="entry name" value="CN_hydtase_beta-like_N"/>
</dbReference>
<protein>
    <submittedName>
        <fullName evidence="2">Nitrile hydratase accessory protein</fullName>
    </submittedName>
</protein>